<feature type="domain" description="F-box" evidence="1">
    <location>
        <begin position="4"/>
        <end position="46"/>
    </location>
</feature>
<dbReference type="Pfam" id="PF13516">
    <property type="entry name" value="LRR_6"/>
    <property type="match status" value="2"/>
</dbReference>
<evidence type="ECO:0000259" key="1">
    <source>
        <dbReference type="Pfam" id="PF12937"/>
    </source>
</evidence>
<dbReference type="SUPFAM" id="SSF81383">
    <property type="entry name" value="F-box domain"/>
    <property type="match status" value="1"/>
</dbReference>
<dbReference type="PANTHER" id="PTHR24114">
    <property type="entry name" value="LEUCINE RICH REPEAT FAMILY PROTEIN"/>
    <property type="match status" value="1"/>
</dbReference>
<accession>A0A397TYL4</accession>
<dbReference type="InterPro" id="IPR052394">
    <property type="entry name" value="LRR-containing"/>
</dbReference>
<dbReference type="CDD" id="cd09917">
    <property type="entry name" value="F-box_SF"/>
    <property type="match status" value="1"/>
</dbReference>
<dbReference type="Gene3D" id="3.80.10.10">
    <property type="entry name" value="Ribonuclease Inhibitor"/>
    <property type="match status" value="2"/>
</dbReference>
<evidence type="ECO:0000313" key="2">
    <source>
        <dbReference type="EMBL" id="RIA99934.1"/>
    </source>
</evidence>
<dbReference type="PANTHER" id="PTHR24114:SF50">
    <property type="entry name" value="RNI-LIKE PROTEIN"/>
    <property type="match status" value="1"/>
</dbReference>
<dbReference type="InterPro" id="IPR032675">
    <property type="entry name" value="LRR_dom_sf"/>
</dbReference>
<proteinExistence type="predicted"/>
<organism evidence="2 3">
    <name type="scientific">Gigaspora rosea</name>
    <dbReference type="NCBI Taxonomy" id="44941"/>
    <lineage>
        <taxon>Eukaryota</taxon>
        <taxon>Fungi</taxon>
        <taxon>Fungi incertae sedis</taxon>
        <taxon>Mucoromycota</taxon>
        <taxon>Glomeromycotina</taxon>
        <taxon>Glomeromycetes</taxon>
        <taxon>Diversisporales</taxon>
        <taxon>Gigasporaceae</taxon>
        <taxon>Gigaspora</taxon>
    </lineage>
</organism>
<evidence type="ECO:0000313" key="3">
    <source>
        <dbReference type="Proteomes" id="UP000266673"/>
    </source>
</evidence>
<name>A0A397TYL4_9GLOM</name>
<gene>
    <name evidence="2" type="ORF">C2G38_2236483</name>
</gene>
<dbReference type="InterPro" id="IPR001611">
    <property type="entry name" value="Leu-rich_rpt"/>
</dbReference>
<dbReference type="Pfam" id="PF12937">
    <property type="entry name" value="F-box-like"/>
    <property type="match status" value="1"/>
</dbReference>
<dbReference type="SMART" id="SM00368">
    <property type="entry name" value="LRR_RI"/>
    <property type="match status" value="3"/>
</dbReference>
<comment type="caution">
    <text evidence="2">The sequence shown here is derived from an EMBL/GenBank/DDBJ whole genome shotgun (WGS) entry which is preliminary data.</text>
</comment>
<dbReference type="InterPro" id="IPR036047">
    <property type="entry name" value="F-box-like_dom_sf"/>
</dbReference>
<dbReference type="AlphaFoldDB" id="A0A397TYL4"/>
<dbReference type="SUPFAM" id="SSF52047">
    <property type="entry name" value="RNI-like"/>
    <property type="match status" value="1"/>
</dbReference>
<protein>
    <recommendedName>
        <fullName evidence="1">F-box domain-containing protein</fullName>
    </recommendedName>
</protein>
<dbReference type="EMBL" id="QKWP01006109">
    <property type="protein sequence ID" value="RIA99934.1"/>
    <property type="molecule type" value="Genomic_DNA"/>
</dbReference>
<dbReference type="Proteomes" id="UP000266673">
    <property type="component" value="Unassembled WGS sequence"/>
</dbReference>
<feature type="non-terminal residue" evidence="2">
    <location>
        <position position="278"/>
    </location>
</feature>
<reference evidence="2 3" key="1">
    <citation type="submission" date="2018-06" db="EMBL/GenBank/DDBJ databases">
        <title>Comparative genomics reveals the genomic features of Rhizophagus irregularis, R. cerebriforme, R. diaphanum and Gigaspora rosea, and their symbiotic lifestyle signature.</title>
        <authorList>
            <person name="Morin E."/>
            <person name="San Clemente H."/>
            <person name="Chen E.C.H."/>
            <person name="De La Providencia I."/>
            <person name="Hainaut M."/>
            <person name="Kuo A."/>
            <person name="Kohler A."/>
            <person name="Murat C."/>
            <person name="Tang N."/>
            <person name="Roy S."/>
            <person name="Loubradou J."/>
            <person name="Henrissat B."/>
            <person name="Grigoriev I.V."/>
            <person name="Corradi N."/>
            <person name="Roux C."/>
            <person name="Martin F.M."/>
        </authorList>
    </citation>
    <scope>NUCLEOTIDE SEQUENCE [LARGE SCALE GENOMIC DNA]</scope>
    <source>
        <strain evidence="2 3">DAOM 194757</strain>
    </source>
</reference>
<keyword evidence="3" id="KW-1185">Reference proteome</keyword>
<dbReference type="OrthoDB" id="10504674at2759"/>
<dbReference type="InterPro" id="IPR001810">
    <property type="entry name" value="F-box_dom"/>
</dbReference>
<sequence length="278" mass="31558">MTPLPVEVFWEILKYLKHDHKTLFSCLLTSRKLCEITVPILWNEPNLESPKLVRTLISGLGRKEVKTFIPQNQQKPIFNYAQYIKTVSSGLTAGINKLIQSEENFKSMYFYDVLYELIKMILHSSKGLKILEIDGNERRLNYRFKALITYALNKKNALVSLQLLNLSIDDIEEQKELVYALSNNTTLVSLNLSNNQFGRLAGTTLAPILLKNKTLTSLNFSNNRRELTIKGVEAFASALSENKTLRSLTLSNDSLTREGGIILANALFKNETLKSLDL</sequence>